<dbReference type="EMBL" id="JANPWB010000008">
    <property type="protein sequence ID" value="KAJ1161126.1"/>
    <property type="molecule type" value="Genomic_DNA"/>
</dbReference>
<dbReference type="AlphaFoldDB" id="A0AAV7SBC2"/>
<organism evidence="1 2">
    <name type="scientific">Pleurodeles waltl</name>
    <name type="common">Iberian ribbed newt</name>
    <dbReference type="NCBI Taxonomy" id="8319"/>
    <lineage>
        <taxon>Eukaryota</taxon>
        <taxon>Metazoa</taxon>
        <taxon>Chordata</taxon>
        <taxon>Craniata</taxon>
        <taxon>Vertebrata</taxon>
        <taxon>Euteleostomi</taxon>
        <taxon>Amphibia</taxon>
        <taxon>Batrachia</taxon>
        <taxon>Caudata</taxon>
        <taxon>Salamandroidea</taxon>
        <taxon>Salamandridae</taxon>
        <taxon>Pleurodelinae</taxon>
        <taxon>Pleurodeles</taxon>
    </lineage>
</organism>
<reference evidence="1" key="1">
    <citation type="journal article" date="2022" name="bioRxiv">
        <title>Sequencing and chromosome-scale assembly of the giantPleurodeles waltlgenome.</title>
        <authorList>
            <person name="Brown T."/>
            <person name="Elewa A."/>
            <person name="Iarovenko S."/>
            <person name="Subramanian E."/>
            <person name="Araus A.J."/>
            <person name="Petzold A."/>
            <person name="Susuki M."/>
            <person name="Suzuki K.-i.T."/>
            <person name="Hayashi T."/>
            <person name="Toyoda A."/>
            <person name="Oliveira C."/>
            <person name="Osipova E."/>
            <person name="Leigh N.D."/>
            <person name="Simon A."/>
            <person name="Yun M.H."/>
        </authorList>
    </citation>
    <scope>NUCLEOTIDE SEQUENCE</scope>
    <source>
        <strain evidence="1">20211129_DDA</strain>
        <tissue evidence="1">Liver</tissue>
    </source>
</reference>
<accession>A0AAV7SBC2</accession>
<proteinExistence type="predicted"/>
<dbReference type="Proteomes" id="UP001066276">
    <property type="component" value="Chromosome 4_2"/>
</dbReference>
<comment type="caution">
    <text evidence="1">The sequence shown here is derived from an EMBL/GenBank/DDBJ whole genome shotgun (WGS) entry which is preliminary data.</text>
</comment>
<keyword evidence="2" id="KW-1185">Reference proteome</keyword>
<name>A0AAV7SBC2_PLEWA</name>
<protein>
    <submittedName>
        <fullName evidence="1">Uncharacterized protein</fullName>
    </submittedName>
</protein>
<evidence type="ECO:0000313" key="1">
    <source>
        <dbReference type="EMBL" id="KAJ1161126.1"/>
    </source>
</evidence>
<gene>
    <name evidence="1" type="ORF">NDU88_001613</name>
</gene>
<evidence type="ECO:0000313" key="2">
    <source>
        <dbReference type="Proteomes" id="UP001066276"/>
    </source>
</evidence>
<sequence length="101" mass="10451">MAALLDPCAGTGRIHFLSALKDQVLMGTIRSCGADGSCARTLAVSGPVGRIGVGDHEPSCGEKKEGAGPWSHTWQGPRAGAGCEVMQRGEEVCILLSLEET</sequence>